<dbReference type="RefSeq" id="WP_203000026.1">
    <property type="nucleotide sequence ID" value="NZ_JAEMEF010000005.1"/>
</dbReference>
<feature type="domain" description="Glycosyltransferase 2-like" evidence="1">
    <location>
        <begin position="6"/>
        <end position="168"/>
    </location>
</feature>
<dbReference type="PANTHER" id="PTHR22916:SF3">
    <property type="entry name" value="UDP-GLCNAC:BETAGAL BETA-1,3-N-ACETYLGLUCOSAMINYLTRANSFERASE-LIKE PROTEIN 1"/>
    <property type="match status" value="1"/>
</dbReference>
<dbReference type="SUPFAM" id="SSF53448">
    <property type="entry name" value="Nucleotide-diphospho-sugar transferases"/>
    <property type="match status" value="1"/>
</dbReference>
<evidence type="ECO:0000259" key="1">
    <source>
        <dbReference type="Pfam" id="PF00535"/>
    </source>
</evidence>
<dbReference type="PANTHER" id="PTHR22916">
    <property type="entry name" value="GLYCOSYLTRANSFERASE"/>
    <property type="match status" value="1"/>
</dbReference>
<dbReference type="Proteomes" id="UP000605013">
    <property type="component" value="Unassembled WGS sequence"/>
</dbReference>
<organism evidence="2 3">
    <name type="scientific">Olleya sediminilitoris</name>
    <dbReference type="NCBI Taxonomy" id="2795739"/>
    <lineage>
        <taxon>Bacteria</taxon>
        <taxon>Pseudomonadati</taxon>
        <taxon>Bacteroidota</taxon>
        <taxon>Flavobacteriia</taxon>
        <taxon>Flavobacteriales</taxon>
        <taxon>Flavobacteriaceae</taxon>
    </lineage>
</organism>
<dbReference type="Pfam" id="PF00535">
    <property type="entry name" value="Glycos_transf_2"/>
    <property type="match status" value="1"/>
</dbReference>
<gene>
    <name evidence="2" type="ORF">JAO71_07750</name>
</gene>
<accession>A0ABS1WKQ2</accession>
<evidence type="ECO:0000313" key="2">
    <source>
        <dbReference type="EMBL" id="MBL7559695.1"/>
    </source>
</evidence>
<dbReference type="EMBL" id="JAEMEF010000005">
    <property type="protein sequence ID" value="MBL7559695.1"/>
    <property type="molecule type" value="Genomic_DNA"/>
</dbReference>
<dbReference type="Gene3D" id="3.90.550.10">
    <property type="entry name" value="Spore Coat Polysaccharide Biosynthesis Protein SpsA, Chain A"/>
    <property type="match status" value="1"/>
</dbReference>
<comment type="caution">
    <text evidence="2">The sequence shown here is derived from an EMBL/GenBank/DDBJ whole genome shotgun (WGS) entry which is preliminary data.</text>
</comment>
<keyword evidence="3" id="KW-1185">Reference proteome</keyword>
<evidence type="ECO:0000313" key="3">
    <source>
        <dbReference type="Proteomes" id="UP000605013"/>
    </source>
</evidence>
<dbReference type="InterPro" id="IPR029044">
    <property type="entry name" value="Nucleotide-diphossugar_trans"/>
</dbReference>
<name>A0ABS1WKQ2_9FLAO</name>
<reference evidence="2 3" key="1">
    <citation type="submission" date="2020-12" db="EMBL/GenBank/DDBJ databases">
        <title>Olleya sediminilitoris sp. nov., isolated from a tidal flat.</title>
        <authorList>
            <person name="Park S."/>
            <person name="Yoon J.-H."/>
        </authorList>
    </citation>
    <scope>NUCLEOTIDE SEQUENCE [LARGE SCALE GENOMIC DNA]</scope>
    <source>
        <strain evidence="2 3">YSTF-M6</strain>
    </source>
</reference>
<proteinExistence type="predicted"/>
<sequence>MNHLISIIIPCYNQGLYLDETIASVLNQSYTNWECILINDGSTDNTASIIEKWESIDNRIKSHYKENGGLSSARNLGLKKAKGFYVQFLDSDDLLHINKLKIALEYLQKNDLDIVVTNYAHFTNDVENITSPYYTLKQEFLNYNNILYQWDTDFAIPIHCALFKASLFELFEFPVTLKAKEDWYMWTVLFYNNPKSIYINDTLCFYRIHTKSMTGDNFNHMINNTMLFYDLIKTVIPKDDYIKLIELSNKKYINKSAVESQKKQQIKQSNAFKIGNKIEVFLKKIGLNNLSQKIIKKFSEK</sequence>
<protein>
    <submittedName>
        <fullName evidence="2">Glycosyltransferase family 2 protein</fullName>
    </submittedName>
</protein>
<dbReference type="InterPro" id="IPR001173">
    <property type="entry name" value="Glyco_trans_2-like"/>
</dbReference>
<dbReference type="CDD" id="cd00761">
    <property type="entry name" value="Glyco_tranf_GTA_type"/>
    <property type="match status" value="1"/>
</dbReference>